<evidence type="ECO:0000259" key="7">
    <source>
        <dbReference type="PROSITE" id="PS50206"/>
    </source>
</evidence>
<comment type="similarity">
    <text evidence="2">Belongs to the class-III pyridine nucleotide-disulfide oxidoreductase family.</text>
</comment>
<dbReference type="PROSITE" id="PS50206">
    <property type="entry name" value="RHODANESE_3"/>
    <property type="match status" value="1"/>
</dbReference>
<evidence type="ECO:0000256" key="6">
    <source>
        <dbReference type="ARBA" id="ARBA00023284"/>
    </source>
</evidence>
<dbReference type="InterPro" id="IPR023753">
    <property type="entry name" value="FAD/NAD-binding_dom"/>
</dbReference>
<dbReference type="InterPro" id="IPR004099">
    <property type="entry name" value="Pyr_nucl-diS_OxRdtase_dimer"/>
</dbReference>
<comment type="caution">
    <text evidence="8">The sequence shown here is derived from an EMBL/GenBank/DDBJ whole genome shotgun (WGS) entry which is preliminary data.</text>
</comment>
<dbReference type="PANTHER" id="PTHR43429:SF1">
    <property type="entry name" value="NAD(P)H SULFUR OXIDOREDUCTASE (COA-DEPENDENT)"/>
    <property type="match status" value="1"/>
</dbReference>
<keyword evidence="4" id="KW-0274">FAD</keyword>
<name>A0A7X9RXN5_9BACT</name>
<dbReference type="RefSeq" id="WP_169658897.1">
    <property type="nucleotide sequence ID" value="NZ_JABANE010000070.1"/>
</dbReference>
<evidence type="ECO:0000256" key="2">
    <source>
        <dbReference type="ARBA" id="ARBA00009130"/>
    </source>
</evidence>
<feature type="domain" description="Rhodanese" evidence="7">
    <location>
        <begin position="461"/>
        <end position="547"/>
    </location>
</feature>
<keyword evidence="3" id="KW-0285">Flavoprotein</keyword>
<dbReference type="Gene3D" id="3.50.50.60">
    <property type="entry name" value="FAD/NAD(P)-binding domain"/>
    <property type="match status" value="2"/>
</dbReference>
<dbReference type="SUPFAM" id="SSF55424">
    <property type="entry name" value="FAD/NAD-linked reductases, dimerisation (C-terminal) domain"/>
    <property type="match status" value="1"/>
</dbReference>
<organism evidence="8 9">
    <name type="scientific">Flammeovirga aprica JL-4</name>
    <dbReference type="NCBI Taxonomy" id="694437"/>
    <lineage>
        <taxon>Bacteria</taxon>
        <taxon>Pseudomonadati</taxon>
        <taxon>Bacteroidota</taxon>
        <taxon>Cytophagia</taxon>
        <taxon>Cytophagales</taxon>
        <taxon>Flammeovirgaceae</taxon>
        <taxon>Flammeovirga</taxon>
    </lineage>
</organism>
<dbReference type="EMBL" id="JABANE010000070">
    <property type="protein sequence ID" value="NME70667.1"/>
    <property type="molecule type" value="Genomic_DNA"/>
</dbReference>
<comment type="cofactor">
    <cofactor evidence="1">
        <name>FAD</name>
        <dbReference type="ChEBI" id="CHEBI:57692"/>
    </cofactor>
</comment>
<gene>
    <name evidence="8" type="ORF">HHU12_22005</name>
</gene>
<dbReference type="InterPro" id="IPR001763">
    <property type="entry name" value="Rhodanese-like_dom"/>
</dbReference>
<sequence>MENKKRIIIIGGLSAGPSAAAKARRTDENAEIILFEKTANISYATCGIPYAFSGRIKDRDKLLVVKPDLLRKRFNIDVHLEEPVTNIDPDKHMVYTPKGEYQYDKLVYATGGTAIIPPIEGIENSQNWANAKTIEDFDRIVKSNVLDDAENITIVGAGLIGLETAENLVQIGKKVTVIELGKHILGPWDDKFAHMGEKVLEENGIRLELGKKVDKMDEGTVTLNDGTVLQSDFMIMSIGVKPITEMLTSKGAKALPNGALIVNTKMETSLPDIYAAGDCASIPNVVTNSEGWFPMGTHSNKGGRVAGANAVGANETFPGGYGTAIMEMFSHTIARTGAGPKILEREGIAYESTFIIANSHPGFYPGGKDMFIEIYYTPDTHTLLGAELFGEKGVDKRTDVLATAIYAKLTIEDLPNLDLAYAPPFSPAKDPVIVAGYVAQNAQKGLFKEVNAKVAQEAFDSNAEITILDVRNPQELENAGIIHESAINIPLDVLRERLNEVPQDKPIYITCAKGLRGYLASLILAHNGFTNLHNIAGGFTAFKKINALKPALV</sequence>
<dbReference type="Proteomes" id="UP000576082">
    <property type="component" value="Unassembled WGS sequence"/>
</dbReference>
<keyword evidence="5" id="KW-0560">Oxidoreductase</keyword>
<evidence type="ECO:0000313" key="9">
    <source>
        <dbReference type="Proteomes" id="UP000576082"/>
    </source>
</evidence>
<proteinExistence type="inferred from homology"/>
<dbReference type="SUPFAM" id="SSF52821">
    <property type="entry name" value="Rhodanese/Cell cycle control phosphatase"/>
    <property type="match status" value="1"/>
</dbReference>
<evidence type="ECO:0000313" key="8">
    <source>
        <dbReference type="EMBL" id="NME70667.1"/>
    </source>
</evidence>
<dbReference type="PRINTS" id="PR00368">
    <property type="entry name" value="FADPNR"/>
</dbReference>
<dbReference type="Pfam" id="PF00581">
    <property type="entry name" value="Rhodanese"/>
    <property type="match status" value="1"/>
</dbReference>
<dbReference type="SMART" id="SM00450">
    <property type="entry name" value="RHOD"/>
    <property type="match status" value="1"/>
</dbReference>
<reference evidence="8 9" key="1">
    <citation type="submission" date="2020-04" db="EMBL/GenBank/DDBJ databases">
        <title>Flammeovirga sp. SR4, a novel species isolated from seawater.</title>
        <authorList>
            <person name="Wang X."/>
        </authorList>
    </citation>
    <scope>NUCLEOTIDE SEQUENCE [LARGE SCALE GENOMIC DNA]</scope>
    <source>
        <strain evidence="8 9">ATCC 23126</strain>
    </source>
</reference>
<dbReference type="InterPro" id="IPR050260">
    <property type="entry name" value="FAD-bd_OxRdtase"/>
</dbReference>
<keyword evidence="9" id="KW-1185">Reference proteome</keyword>
<evidence type="ECO:0000256" key="5">
    <source>
        <dbReference type="ARBA" id="ARBA00023002"/>
    </source>
</evidence>
<keyword evidence="6" id="KW-0676">Redox-active center</keyword>
<protein>
    <submittedName>
        <fullName evidence="8">FAD-dependent oxidoreductase</fullName>
    </submittedName>
</protein>
<evidence type="ECO:0000256" key="1">
    <source>
        <dbReference type="ARBA" id="ARBA00001974"/>
    </source>
</evidence>
<dbReference type="PANTHER" id="PTHR43429">
    <property type="entry name" value="PYRIDINE NUCLEOTIDE-DISULFIDE OXIDOREDUCTASE DOMAIN-CONTAINING"/>
    <property type="match status" value="1"/>
</dbReference>
<dbReference type="AlphaFoldDB" id="A0A7X9RXN5"/>
<dbReference type="InterPro" id="IPR036873">
    <property type="entry name" value="Rhodanese-like_dom_sf"/>
</dbReference>
<dbReference type="InterPro" id="IPR036188">
    <property type="entry name" value="FAD/NAD-bd_sf"/>
</dbReference>
<dbReference type="SUPFAM" id="SSF51905">
    <property type="entry name" value="FAD/NAD(P)-binding domain"/>
    <property type="match status" value="2"/>
</dbReference>
<dbReference type="Pfam" id="PF07992">
    <property type="entry name" value="Pyr_redox_2"/>
    <property type="match status" value="1"/>
</dbReference>
<dbReference type="Pfam" id="PF02852">
    <property type="entry name" value="Pyr_redox_dim"/>
    <property type="match status" value="1"/>
</dbReference>
<dbReference type="InterPro" id="IPR016156">
    <property type="entry name" value="FAD/NAD-linked_Rdtase_dimer_sf"/>
</dbReference>
<dbReference type="GO" id="GO:0016491">
    <property type="term" value="F:oxidoreductase activity"/>
    <property type="evidence" value="ECO:0007669"/>
    <property type="project" value="UniProtKB-KW"/>
</dbReference>
<dbReference type="PRINTS" id="PR00411">
    <property type="entry name" value="PNDRDTASEI"/>
</dbReference>
<evidence type="ECO:0000256" key="4">
    <source>
        <dbReference type="ARBA" id="ARBA00022827"/>
    </source>
</evidence>
<accession>A0A7X9RXN5</accession>
<dbReference type="Gene3D" id="3.40.250.10">
    <property type="entry name" value="Rhodanese-like domain"/>
    <property type="match status" value="1"/>
</dbReference>
<evidence type="ECO:0000256" key="3">
    <source>
        <dbReference type="ARBA" id="ARBA00022630"/>
    </source>
</evidence>